<dbReference type="RefSeq" id="XP_001580114.1">
    <property type="nucleotide sequence ID" value="XM_001580064.1"/>
</dbReference>
<reference evidence="3" key="1">
    <citation type="submission" date="2006-10" db="EMBL/GenBank/DDBJ databases">
        <authorList>
            <person name="Amadeo P."/>
            <person name="Zhao Q."/>
            <person name="Wortman J."/>
            <person name="Fraser-Liggett C."/>
            <person name="Carlton J."/>
        </authorList>
    </citation>
    <scope>NUCLEOTIDE SEQUENCE</scope>
    <source>
        <strain evidence="3">G3</strain>
    </source>
</reference>
<dbReference type="EMBL" id="DS113211">
    <property type="protein sequence ID" value="EAY19128.1"/>
    <property type="molecule type" value="Genomic_DNA"/>
</dbReference>
<dbReference type="STRING" id="5722.A2DKF1"/>
<dbReference type="VEuPathDB" id="TrichDB:TVAGG3_0996470"/>
<organism evidence="3 4">
    <name type="scientific">Trichomonas vaginalis (strain ATCC PRA-98 / G3)</name>
    <dbReference type="NCBI Taxonomy" id="412133"/>
    <lineage>
        <taxon>Eukaryota</taxon>
        <taxon>Metamonada</taxon>
        <taxon>Parabasalia</taxon>
        <taxon>Trichomonadida</taxon>
        <taxon>Trichomonadidae</taxon>
        <taxon>Trichomonas</taxon>
    </lineage>
</organism>
<feature type="coiled-coil region" evidence="2">
    <location>
        <begin position="85"/>
        <end position="294"/>
    </location>
</feature>
<accession>A2DKF1</accession>
<proteinExistence type="predicted"/>
<evidence type="ECO:0000256" key="2">
    <source>
        <dbReference type="SAM" id="Coils"/>
    </source>
</evidence>
<dbReference type="SUPFAM" id="SSF90257">
    <property type="entry name" value="Myosin rod fragments"/>
    <property type="match status" value="1"/>
</dbReference>
<name>A2DKF1_TRIV3</name>
<dbReference type="GO" id="GO:0005856">
    <property type="term" value="C:cytoskeleton"/>
    <property type="evidence" value="ECO:0000318"/>
    <property type="project" value="GO_Central"/>
</dbReference>
<dbReference type="Gene3D" id="1.20.5.340">
    <property type="match status" value="1"/>
</dbReference>
<keyword evidence="4" id="KW-1185">Reference proteome</keyword>
<dbReference type="FunCoup" id="A2DKF1">
    <property type="interactions" value="171"/>
</dbReference>
<keyword evidence="1 2" id="KW-0175">Coiled coil</keyword>
<dbReference type="Proteomes" id="UP000001542">
    <property type="component" value="Unassembled WGS sequence"/>
</dbReference>
<feature type="coiled-coil region" evidence="2">
    <location>
        <begin position="431"/>
        <end position="535"/>
    </location>
</feature>
<evidence type="ECO:0000313" key="3">
    <source>
        <dbReference type="EMBL" id="EAY19128.1"/>
    </source>
</evidence>
<dbReference type="PANTHER" id="PTHR32083">
    <property type="entry name" value="CILIA AND FLAGELLA-ASSOCIATED PROTEIN 58-RELATED"/>
    <property type="match status" value="1"/>
</dbReference>
<feature type="coiled-coil region" evidence="2">
    <location>
        <begin position="733"/>
        <end position="767"/>
    </location>
</feature>
<feature type="coiled-coil region" evidence="2">
    <location>
        <begin position="592"/>
        <end position="682"/>
    </location>
</feature>
<evidence type="ECO:0000256" key="1">
    <source>
        <dbReference type="ARBA" id="ARBA00023054"/>
    </source>
</evidence>
<protein>
    <submittedName>
        <fullName evidence="3">Uncharacterized protein</fullName>
    </submittedName>
</protein>
<dbReference type="KEGG" id="tva:5464651"/>
<gene>
    <name evidence="3" type="ORF">TVAG_190220</name>
</gene>
<evidence type="ECO:0000313" key="4">
    <source>
        <dbReference type="Proteomes" id="UP000001542"/>
    </source>
</evidence>
<dbReference type="PANTHER" id="PTHR32083:SF0">
    <property type="entry name" value="CILIA AND FLAGELLA-ASSOCIATED PROTEIN 58"/>
    <property type="match status" value="1"/>
</dbReference>
<sequence length="919" mass="107138">MKKKDEKFNISFETEGSLSEEVEAIVKDIESNSADDPKIAKYLFGFRKTYELFHEIYHKNVTLLEKTQEMNAHIITNATKIKAILDAATKDKDSLNDLKDKYEEATKIVSSSFESEQNAKKMIQSLRTQISQLSEQVHRGEAFSFGTDVSIFEVSNEVNNLRKEKQNADEEIKTFQDKIAGVNETMTDINKDIDKFKSEENKLNRVINNVQNQLEELQKSNEETTSTIIDLQPIVKQSQQQVEENNRNKTNKTNTNQQLKQEFYDCLSKSSSQKEELRNRKDKNIRRVKVLNEIKHKIVLRTEEKDHKMKVIANCEDDKGKLIKSLETLSDETIQLESDYNQQCDQLKHIGELKGDVRKEAKALRQKYLDTTFKINGIENNIISTQRQMSEVRGLIRDDRSHSLEEQAATVEEKSKALTLKSDTYVEKSSLQQMKEKILSLFQEIDVKRSEAFQIQAKILATNDYITTTNKEYAQHQKEFEHYQDKNAHQLELSEQMRLERNNYKRALESVEKENEELSAQCTQLENNVRGIISNIHQTTEDIFTTHFKSQAIKGEQKDMENSMEYIKKMQQQTERIISRLNAERQTQMYILHEAENDHNELLQEHQVAIKHFEILRDEKISRLRKIEELRSNIETDEALMQRSKKLYQEKLDEIKTLRNELDNLNNRTEQLEKKCEHVKQLKYSEKKISIELMLETHKTMTLVHEFAVPRNVHRWDALEAVDPGYVKNLRYRMSLFAKLDEAHRELETLNKEKEELIKNLKKADDKTSKALTVQQVNEYISKYEKAIADKDFQLKEMQQTAKEKYPQIFRNSTSLEKMREKVNARKSSASVLHTRNTLIQSETNGMANNNDKMFFTEAESYIPTLGGGFVGKVKTPTFKPVHTDLSVYGQSRPQTRQTAILSPQRRIGGAPLPPLMNV</sequence>
<dbReference type="AlphaFoldDB" id="A2DKF1"/>
<dbReference type="SMR" id="A2DKF1"/>
<dbReference type="VEuPathDB" id="TrichDB:TVAG_190220"/>
<dbReference type="InParanoid" id="A2DKF1"/>
<reference evidence="3" key="2">
    <citation type="journal article" date="2007" name="Science">
        <title>Draft genome sequence of the sexually transmitted pathogen Trichomonas vaginalis.</title>
        <authorList>
            <person name="Carlton J.M."/>
            <person name="Hirt R.P."/>
            <person name="Silva J.C."/>
            <person name="Delcher A.L."/>
            <person name="Schatz M."/>
            <person name="Zhao Q."/>
            <person name="Wortman J.R."/>
            <person name="Bidwell S.L."/>
            <person name="Alsmark U.C.M."/>
            <person name="Besteiro S."/>
            <person name="Sicheritz-Ponten T."/>
            <person name="Noel C.J."/>
            <person name="Dacks J.B."/>
            <person name="Foster P.G."/>
            <person name="Simillion C."/>
            <person name="Van de Peer Y."/>
            <person name="Miranda-Saavedra D."/>
            <person name="Barton G.J."/>
            <person name="Westrop G.D."/>
            <person name="Mueller S."/>
            <person name="Dessi D."/>
            <person name="Fiori P.L."/>
            <person name="Ren Q."/>
            <person name="Paulsen I."/>
            <person name="Zhang H."/>
            <person name="Bastida-Corcuera F.D."/>
            <person name="Simoes-Barbosa A."/>
            <person name="Brown M.T."/>
            <person name="Hayes R.D."/>
            <person name="Mukherjee M."/>
            <person name="Okumura C.Y."/>
            <person name="Schneider R."/>
            <person name="Smith A.J."/>
            <person name="Vanacova S."/>
            <person name="Villalvazo M."/>
            <person name="Haas B.J."/>
            <person name="Pertea M."/>
            <person name="Feldblyum T.V."/>
            <person name="Utterback T.R."/>
            <person name="Shu C.L."/>
            <person name="Osoegawa K."/>
            <person name="de Jong P.J."/>
            <person name="Hrdy I."/>
            <person name="Horvathova L."/>
            <person name="Zubacova Z."/>
            <person name="Dolezal P."/>
            <person name="Malik S.B."/>
            <person name="Logsdon J.M. Jr."/>
            <person name="Henze K."/>
            <person name="Gupta A."/>
            <person name="Wang C.C."/>
            <person name="Dunne R.L."/>
            <person name="Upcroft J.A."/>
            <person name="Upcroft P."/>
            <person name="White O."/>
            <person name="Salzberg S.L."/>
            <person name="Tang P."/>
            <person name="Chiu C.-H."/>
            <person name="Lee Y.-S."/>
            <person name="Embley T.M."/>
            <person name="Coombs G.H."/>
            <person name="Mottram J.C."/>
            <person name="Tachezy J."/>
            <person name="Fraser-Liggett C.M."/>
            <person name="Johnson P.J."/>
        </authorList>
    </citation>
    <scope>NUCLEOTIDE SEQUENCE [LARGE SCALE GENOMIC DNA]</scope>
    <source>
        <strain evidence="3">G3</strain>
    </source>
</reference>